<dbReference type="AlphaFoldDB" id="A0A518GRK3"/>
<evidence type="ECO:0000313" key="1">
    <source>
        <dbReference type="EMBL" id="QDV31223.1"/>
    </source>
</evidence>
<evidence type="ECO:0000313" key="2">
    <source>
        <dbReference type="Proteomes" id="UP000315349"/>
    </source>
</evidence>
<proteinExistence type="predicted"/>
<accession>A0A518GRK3</accession>
<name>A0A518GRK3_9PLAN</name>
<dbReference type="Proteomes" id="UP000315349">
    <property type="component" value="Chromosome"/>
</dbReference>
<protein>
    <submittedName>
        <fullName evidence="1">Uncharacterized protein</fullName>
    </submittedName>
</protein>
<organism evidence="1 2">
    <name type="scientific">Planctopirus ephydatiae</name>
    <dbReference type="NCBI Taxonomy" id="2528019"/>
    <lineage>
        <taxon>Bacteria</taxon>
        <taxon>Pseudomonadati</taxon>
        <taxon>Planctomycetota</taxon>
        <taxon>Planctomycetia</taxon>
        <taxon>Planctomycetales</taxon>
        <taxon>Planctomycetaceae</taxon>
        <taxon>Planctopirus</taxon>
    </lineage>
</organism>
<dbReference type="EMBL" id="CP036299">
    <property type="protein sequence ID" value="QDV31223.1"/>
    <property type="molecule type" value="Genomic_DNA"/>
</dbReference>
<keyword evidence="2" id="KW-1185">Reference proteome</keyword>
<dbReference type="KEGG" id="peh:Spb1_31670"/>
<gene>
    <name evidence="1" type="ORF">Spb1_31670</name>
</gene>
<sequence>MAERACWWGECGVGAFRKNFMHATQDQREAPHPSLSSKKTWARVPEAEERFCATKCFRVEEHRSARLAGEMYDFTCDPEDAFPSAADSEP</sequence>
<reference evidence="1 2" key="1">
    <citation type="submission" date="2019-02" db="EMBL/GenBank/DDBJ databases">
        <title>Deep-cultivation of Planctomycetes and their phenomic and genomic characterization uncovers novel biology.</title>
        <authorList>
            <person name="Wiegand S."/>
            <person name="Jogler M."/>
            <person name="Boedeker C."/>
            <person name="Pinto D."/>
            <person name="Vollmers J."/>
            <person name="Rivas-Marin E."/>
            <person name="Kohn T."/>
            <person name="Peeters S.H."/>
            <person name="Heuer A."/>
            <person name="Rast P."/>
            <person name="Oberbeckmann S."/>
            <person name="Bunk B."/>
            <person name="Jeske O."/>
            <person name="Meyerdierks A."/>
            <person name="Storesund J.E."/>
            <person name="Kallscheuer N."/>
            <person name="Luecker S."/>
            <person name="Lage O.M."/>
            <person name="Pohl T."/>
            <person name="Merkel B.J."/>
            <person name="Hornburger P."/>
            <person name="Mueller R.-W."/>
            <person name="Bruemmer F."/>
            <person name="Labrenz M."/>
            <person name="Spormann A.M."/>
            <person name="Op den Camp H."/>
            <person name="Overmann J."/>
            <person name="Amann R."/>
            <person name="Jetten M.S.M."/>
            <person name="Mascher T."/>
            <person name="Medema M.H."/>
            <person name="Devos D.P."/>
            <person name="Kaster A.-K."/>
            <person name="Ovreas L."/>
            <person name="Rohde M."/>
            <person name="Galperin M.Y."/>
            <person name="Jogler C."/>
        </authorList>
    </citation>
    <scope>NUCLEOTIDE SEQUENCE [LARGE SCALE GENOMIC DNA]</scope>
    <source>
        <strain evidence="1 2">Spb1</strain>
    </source>
</reference>